<dbReference type="EMBL" id="CP089984">
    <property type="protein sequence ID" value="WXB13602.1"/>
    <property type="molecule type" value="Genomic_DNA"/>
</dbReference>
<proteinExistence type="predicted"/>
<protein>
    <submittedName>
        <fullName evidence="1">Uncharacterized protein</fullName>
    </submittedName>
</protein>
<reference evidence="1 2" key="1">
    <citation type="submission" date="2021-12" db="EMBL/GenBank/DDBJ databases">
        <title>Discovery of the Pendulisporaceae a myxobacterial family with distinct sporulation behavior and unique specialized metabolism.</title>
        <authorList>
            <person name="Garcia R."/>
            <person name="Popoff A."/>
            <person name="Bader C.D."/>
            <person name="Loehr J."/>
            <person name="Walesch S."/>
            <person name="Walt C."/>
            <person name="Boldt J."/>
            <person name="Bunk B."/>
            <person name="Haeckl F.J.F.P.J."/>
            <person name="Gunesch A.P."/>
            <person name="Birkelbach J."/>
            <person name="Nuebel U."/>
            <person name="Pietschmann T."/>
            <person name="Bach T."/>
            <person name="Mueller R."/>
        </authorList>
    </citation>
    <scope>NUCLEOTIDE SEQUENCE [LARGE SCALE GENOMIC DNA]</scope>
    <source>
        <strain evidence="1 2">MSr11954</strain>
    </source>
</reference>
<organism evidence="1 2">
    <name type="scientific">Pendulispora albinea</name>
    <dbReference type="NCBI Taxonomy" id="2741071"/>
    <lineage>
        <taxon>Bacteria</taxon>
        <taxon>Pseudomonadati</taxon>
        <taxon>Myxococcota</taxon>
        <taxon>Myxococcia</taxon>
        <taxon>Myxococcales</taxon>
        <taxon>Sorangiineae</taxon>
        <taxon>Pendulisporaceae</taxon>
        <taxon>Pendulispora</taxon>
    </lineage>
</organism>
<accession>A0ABZ2LX60</accession>
<sequence>MNANSPATFELDERVIDHVGQIETRRDPNVSSGEKLAQCQRTAWTFWRHELRVEYAKVRLRTDLAPFVVRGAGKRRTDHDIELAGIERAKIFRRGQRSDRERDPWSFGREVLDQHRQHRNLEARRHPESEPVLFACGVESLFDEEGSRNAYQHLSHSLGERVRPGSRLDASWAAREELIAEEPAKTVQSVAHGRLLDADPRSRPCDVPLGHQRVEGHEEVQIEGGKLGVIDGWRGQSCHFPCDIVHGLTECHTLRVISTTGRSLAPFSLVERFRARSKEHGAAG</sequence>
<name>A0ABZ2LX60_9BACT</name>
<gene>
    <name evidence="1" type="ORF">LZC94_37915</name>
</gene>
<dbReference type="Proteomes" id="UP001370348">
    <property type="component" value="Chromosome"/>
</dbReference>
<keyword evidence="2" id="KW-1185">Reference proteome</keyword>
<evidence type="ECO:0000313" key="2">
    <source>
        <dbReference type="Proteomes" id="UP001370348"/>
    </source>
</evidence>
<evidence type="ECO:0000313" key="1">
    <source>
        <dbReference type="EMBL" id="WXB13602.1"/>
    </source>
</evidence>